<evidence type="ECO:0000313" key="3">
    <source>
        <dbReference type="Proteomes" id="UP000198558"/>
    </source>
</evidence>
<keyword evidence="3" id="KW-1185">Reference proteome</keyword>
<dbReference type="AlphaFoldDB" id="A0A1I0ELY5"/>
<gene>
    <name evidence="2" type="ORF">SAMN04489758_1122</name>
</gene>
<dbReference type="Proteomes" id="UP000198558">
    <property type="component" value="Unassembled WGS sequence"/>
</dbReference>
<proteinExistence type="predicted"/>
<evidence type="ECO:0000313" key="2">
    <source>
        <dbReference type="EMBL" id="SET45557.1"/>
    </source>
</evidence>
<dbReference type="PANTHER" id="PTHR13939:SF0">
    <property type="entry name" value="NMN AMIDOHYDROLASE-LIKE PROTEIN YFAY"/>
    <property type="match status" value="1"/>
</dbReference>
<dbReference type="InterPro" id="IPR001453">
    <property type="entry name" value="MoaB/Mog_dom"/>
</dbReference>
<dbReference type="Gene3D" id="3.30.70.2860">
    <property type="match status" value="1"/>
</dbReference>
<accession>A0A1I0ELY5</accession>
<dbReference type="GeneID" id="78288291"/>
<name>A0A1I0ELY5_9FIRM</name>
<dbReference type="SMART" id="SM00852">
    <property type="entry name" value="MoCF_biosynth"/>
    <property type="match status" value="1"/>
</dbReference>
<sequence>MNVEIINVGTELLLGEIVNTNATYIQKMCKDLGFNVYYQTTVGDNHDRFKECLDVAFKRGANCVITTGGLGPTQDDLTKELSAEYLGLELLYNEEEAKKVEEKCRFVTGWVDIPENNFKQAFFPKDCYILENEVGTANGCVMSKDEKMIVNLPGPPKEMVYVVDHVLKDYLSQFKQDIIYTYDFLTMGIGESRVDEVLADLIEQQDEVSIALYASEETVRVRLGCKASDKETADKKVAPIKAEIETVLKDYIIKEKNLKEALANIMPSYWTIYECDNFTLRDGFNLGHNHTEDTMNLLIDCREHPLGSIIKITINYQGRKDVFEVPLLKDPTLSYNKLESKIIERVYKFLTQPGYN</sequence>
<dbReference type="PANTHER" id="PTHR13939">
    <property type="entry name" value="NICOTINAMIDE-NUCLEOTIDE AMIDOHYDROLASE PNCC"/>
    <property type="match status" value="1"/>
</dbReference>
<dbReference type="InterPro" id="IPR050101">
    <property type="entry name" value="CinA"/>
</dbReference>
<dbReference type="SUPFAM" id="SSF53218">
    <property type="entry name" value="Molybdenum cofactor biosynthesis proteins"/>
    <property type="match status" value="1"/>
</dbReference>
<dbReference type="OrthoDB" id="9801454at2"/>
<dbReference type="EMBL" id="FOIN01000012">
    <property type="protein sequence ID" value="SET45557.1"/>
    <property type="molecule type" value="Genomic_DNA"/>
</dbReference>
<reference evidence="3" key="1">
    <citation type="submission" date="2016-10" db="EMBL/GenBank/DDBJ databases">
        <authorList>
            <person name="Varghese N."/>
            <person name="Submissions S."/>
        </authorList>
    </citation>
    <scope>NUCLEOTIDE SEQUENCE [LARGE SCALE GENOMIC DNA]</scope>
    <source>
        <strain evidence="3">DSM 1551</strain>
    </source>
</reference>
<dbReference type="NCBIfam" id="TIGR00177">
    <property type="entry name" value="molyb_syn"/>
    <property type="match status" value="1"/>
</dbReference>
<dbReference type="CDD" id="cd00885">
    <property type="entry name" value="cinA"/>
    <property type="match status" value="1"/>
</dbReference>
<organism evidence="2 3">
    <name type="scientific">Thomasclavelia cocleata</name>
    <dbReference type="NCBI Taxonomy" id="69824"/>
    <lineage>
        <taxon>Bacteria</taxon>
        <taxon>Bacillati</taxon>
        <taxon>Bacillota</taxon>
        <taxon>Erysipelotrichia</taxon>
        <taxon>Erysipelotrichales</taxon>
        <taxon>Coprobacillaceae</taxon>
        <taxon>Thomasclavelia</taxon>
    </lineage>
</organism>
<dbReference type="Gene3D" id="3.40.980.10">
    <property type="entry name" value="MoaB/Mog-like domain"/>
    <property type="match status" value="1"/>
</dbReference>
<dbReference type="InterPro" id="IPR041424">
    <property type="entry name" value="CinA_KH"/>
</dbReference>
<dbReference type="InterPro" id="IPR036425">
    <property type="entry name" value="MoaB/Mog-like_dom_sf"/>
</dbReference>
<dbReference type="Pfam" id="PF18146">
    <property type="entry name" value="CinA_KH"/>
    <property type="match status" value="1"/>
</dbReference>
<dbReference type="RefSeq" id="WP_092353638.1">
    <property type="nucleotide sequence ID" value="NZ_FOIN01000012.1"/>
</dbReference>
<protein>
    <submittedName>
        <fullName evidence="2">Molybdenum cofactor synthesis domain-containing protein/competence/damage-inducible protein CinA N-terminal domain-containing protein</fullName>
    </submittedName>
</protein>
<evidence type="ECO:0000259" key="1">
    <source>
        <dbReference type="SMART" id="SM00852"/>
    </source>
</evidence>
<feature type="domain" description="MoaB/Mog" evidence="1">
    <location>
        <begin position="4"/>
        <end position="174"/>
    </location>
</feature>
<dbReference type="Pfam" id="PF00994">
    <property type="entry name" value="MoCF_biosynth"/>
    <property type="match status" value="1"/>
</dbReference>